<evidence type="ECO:0000256" key="5">
    <source>
        <dbReference type="ARBA" id="ARBA00013198"/>
    </source>
</evidence>
<comment type="function">
    <text evidence="2 7">Hydrolysis of 6-phosphogluconolactone to 6-phosphogluconate.</text>
</comment>
<comment type="catalytic activity">
    <reaction evidence="1 7">
        <text>6-phospho-D-glucono-1,5-lactone + H2O = 6-phospho-D-gluconate + H(+)</text>
        <dbReference type="Rhea" id="RHEA:12556"/>
        <dbReference type="ChEBI" id="CHEBI:15377"/>
        <dbReference type="ChEBI" id="CHEBI:15378"/>
        <dbReference type="ChEBI" id="CHEBI:57955"/>
        <dbReference type="ChEBI" id="CHEBI:58759"/>
        <dbReference type="EC" id="3.1.1.31"/>
    </reaction>
</comment>
<organism evidence="9 10">
    <name type="scientific">Pseudomonas jinjuensis</name>
    <dbReference type="NCBI Taxonomy" id="198616"/>
    <lineage>
        <taxon>Bacteria</taxon>
        <taxon>Pseudomonadati</taxon>
        <taxon>Pseudomonadota</taxon>
        <taxon>Gammaproteobacteria</taxon>
        <taxon>Pseudomonadales</taxon>
        <taxon>Pseudomonadaceae</taxon>
        <taxon>Pseudomonas</taxon>
    </lineage>
</organism>
<dbReference type="STRING" id="198616.SAMN05216193_101125"/>
<dbReference type="Pfam" id="PF01182">
    <property type="entry name" value="Glucosamine_iso"/>
    <property type="match status" value="1"/>
</dbReference>
<proteinExistence type="inferred from homology"/>
<keyword evidence="7" id="KW-0378">Hydrolase</keyword>
<evidence type="ECO:0000256" key="1">
    <source>
        <dbReference type="ARBA" id="ARBA00000832"/>
    </source>
</evidence>
<feature type="domain" description="Glucosamine/galactosamine-6-phosphate isomerase" evidence="8">
    <location>
        <begin position="19"/>
        <end position="230"/>
    </location>
</feature>
<dbReference type="InterPro" id="IPR005900">
    <property type="entry name" value="6-phosphogluconolactonase_DevB"/>
</dbReference>
<accession>A0A1G9YP98</accession>
<evidence type="ECO:0000259" key="8">
    <source>
        <dbReference type="Pfam" id="PF01182"/>
    </source>
</evidence>
<dbReference type="EMBL" id="FNIJ01000001">
    <property type="protein sequence ID" value="SDN10256.1"/>
    <property type="molecule type" value="Genomic_DNA"/>
</dbReference>
<evidence type="ECO:0000256" key="6">
    <source>
        <dbReference type="ARBA" id="ARBA00020337"/>
    </source>
</evidence>
<dbReference type="Proteomes" id="UP000242957">
    <property type="component" value="Unassembled WGS sequence"/>
</dbReference>
<dbReference type="EC" id="3.1.1.31" evidence="5 7"/>
<gene>
    <name evidence="7" type="primary">pgl</name>
    <name evidence="9" type="ORF">SAMN05216193_101125</name>
</gene>
<evidence type="ECO:0000313" key="10">
    <source>
        <dbReference type="Proteomes" id="UP000242957"/>
    </source>
</evidence>
<dbReference type="InterPro" id="IPR006148">
    <property type="entry name" value="Glc/Gal-6P_isomerase"/>
</dbReference>
<dbReference type="SUPFAM" id="SSF100950">
    <property type="entry name" value="NagB/RpiA/CoA transferase-like"/>
    <property type="match status" value="1"/>
</dbReference>
<dbReference type="PANTHER" id="PTHR11054:SF0">
    <property type="entry name" value="6-PHOSPHOGLUCONOLACTONASE"/>
    <property type="match status" value="1"/>
</dbReference>
<dbReference type="CDD" id="cd01400">
    <property type="entry name" value="6PGL"/>
    <property type="match status" value="1"/>
</dbReference>
<comment type="pathway">
    <text evidence="3 7">Carbohydrate degradation; pentose phosphate pathway; D-ribulose 5-phosphate from D-glucose 6-phosphate (oxidative stage): step 2/3.</text>
</comment>
<evidence type="ECO:0000256" key="7">
    <source>
        <dbReference type="RuleBase" id="RU365095"/>
    </source>
</evidence>
<dbReference type="GO" id="GO:0017057">
    <property type="term" value="F:6-phosphogluconolactonase activity"/>
    <property type="evidence" value="ECO:0007669"/>
    <property type="project" value="UniProtKB-UniRule"/>
</dbReference>
<evidence type="ECO:0000313" key="9">
    <source>
        <dbReference type="EMBL" id="SDN10256.1"/>
    </source>
</evidence>
<evidence type="ECO:0000256" key="4">
    <source>
        <dbReference type="ARBA" id="ARBA00010662"/>
    </source>
</evidence>
<dbReference type="OrthoDB" id="9810967at2"/>
<evidence type="ECO:0000256" key="2">
    <source>
        <dbReference type="ARBA" id="ARBA00002681"/>
    </source>
</evidence>
<protein>
    <recommendedName>
        <fullName evidence="6 7">6-phosphogluconolactonase</fullName>
        <shortName evidence="7">6PGL</shortName>
        <ecNumber evidence="5 7">3.1.1.31</ecNumber>
    </recommendedName>
</protein>
<evidence type="ECO:0000256" key="3">
    <source>
        <dbReference type="ARBA" id="ARBA00004961"/>
    </source>
</evidence>
<reference evidence="10" key="1">
    <citation type="submission" date="2016-10" db="EMBL/GenBank/DDBJ databases">
        <authorList>
            <person name="Varghese N."/>
            <person name="Submissions S."/>
        </authorList>
    </citation>
    <scope>NUCLEOTIDE SEQUENCE [LARGE SCALE GENOMIC DNA]</scope>
    <source>
        <strain evidence="10">JCM 21621</strain>
    </source>
</reference>
<comment type="similarity">
    <text evidence="4 7">Belongs to the glucosamine/galactosamine-6-phosphate isomerase family. 6-phosphogluconolactonase subfamily.</text>
</comment>
<sequence length="238" mass="25296">MATTDLQLPAGVGWTEWADAAAQAAGLAGYVAEHLRAALAGREHALLVVSGGRSPVAFLEALSGQELDWARVCVSLADERWVPESHPDSNAGLVRRHLLRGAAAKARFIGLYQPAASLDEAAQAADRHLHELPLPIDVLVLGMGDDGHTASLFPASPGLEQALDPQGGRRCLPMWAPSVPHQRLTLSRPLLASARVQLLAIQGQAKLATLRAALAAPEERVMPVKAFLQSPLSIHWCP</sequence>
<dbReference type="RefSeq" id="WP_084313140.1">
    <property type="nucleotide sequence ID" value="NZ_FNIJ01000001.1"/>
</dbReference>
<dbReference type="PANTHER" id="PTHR11054">
    <property type="entry name" value="6-PHOSPHOGLUCONOLACTONASE"/>
    <property type="match status" value="1"/>
</dbReference>
<dbReference type="NCBIfam" id="TIGR01198">
    <property type="entry name" value="pgl"/>
    <property type="match status" value="1"/>
</dbReference>
<keyword evidence="10" id="KW-1185">Reference proteome</keyword>
<dbReference type="UniPathway" id="UPA00115">
    <property type="reaction ID" value="UER00409"/>
</dbReference>
<dbReference type="InterPro" id="IPR037171">
    <property type="entry name" value="NagB/RpiA_transferase-like"/>
</dbReference>
<dbReference type="InterPro" id="IPR039104">
    <property type="entry name" value="6PGL"/>
</dbReference>
<dbReference type="Gene3D" id="3.40.50.1360">
    <property type="match status" value="1"/>
</dbReference>
<dbReference type="GO" id="GO:0006098">
    <property type="term" value="P:pentose-phosphate shunt"/>
    <property type="evidence" value="ECO:0007669"/>
    <property type="project" value="UniProtKB-UniPathway"/>
</dbReference>
<name>A0A1G9YP98_9PSED</name>
<dbReference type="GO" id="GO:0005975">
    <property type="term" value="P:carbohydrate metabolic process"/>
    <property type="evidence" value="ECO:0007669"/>
    <property type="project" value="UniProtKB-UniRule"/>
</dbReference>
<dbReference type="AlphaFoldDB" id="A0A1G9YP98"/>